<dbReference type="RefSeq" id="WP_135973777.1">
    <property type="nucleotide sequence ID" value="NZ_CP039291.1"/>
</dbReference>
<comment type="function">
    <text evidence="11">Mediates influx of magnesium ions. Alternates between open and closed states. Activated by low cytoplasmic Mg(2+) levels. Inactive when cytoplasmic Mg(2+) levels are high.</text>
</comment>
<comment type="catalytic activity">
    <reaction evidence="10">
        <text>Mg(2+)(in) = Mg(2+)(out)</text>
        <dbReference type="Rhea" id="RHEA:29827"/>
        <dbReference type="ChEBI" id="CHEBI:18420"/>
    </reaction>
</comment>
<evidence type="ECO:0000313" key="14">
    <source>
        <dbReference type="EMBL" id="QCB93449.1"/>
    </source>
</evidence>
<dbReference type="FunFam" id="1.20.58.340:FF:000004">
    <property type="entry name" value="Magnesium transport protein CorA"/>
    <property type="match status" value="1"/>
</dbReference>
<dbReference type="AlphaFoldDB" id="A0A4P7SGY9"/>
<sequence>MTTQRPTAGPTARGTVPSDEVRARVWAQDPVGWRPWNPADGGASTVQGALAQVDGPVWAVVDDRHALLAAGRLVGVGRHTAESLARHLAADGARRARVDQGTGDEVVFTVPTVSFVEHTRDVRTGWITAVLGGRVVVMLEEGDAGVLAAAAHRLVDDEQRAAHAGHPVLAATLLALVDAASEVESSVADAVAYTERAVFSDAPEDEIAGQVYDLKREIAEARRAVTPLATALPDLVDRLVDAEPGHRRPRWLERLESTVERIDQHLDQDDGLLSDMLDVHLAQVSVQQNEDMRRISAWAAIIAVPTFIAGVFGMNFEHMTGLGWRYGYPVALAAMAASAVVLWLQFRRSGWWGVRRSPARTRARGRRSAGAARSPARDRSGSTRTGGS</sequence>
<organism evidence="14 15">
    <name type="scientific">Cellulomonas shaoxiangyii</name>
    <dbReference type="NCBI Taxonomy" id="2566013"/>
    <lineage>
        <taxon>Bacteria</taxon>
        <taxon>Bacillati</taxon>
        <taxon>Actinomycetota</taxon>
        <taxon>Actinomycetes</taxon>
        <taxon>Micrococcales</taxon>
        <taxon>Cellulomonadaceae</taxon>
        <taxon>Cellulomonas</taxon>
    </lineage>
</organism>
<evidence type="ECO:0000256" key="7">
    <source>
        <dbReference type="ARBA" id="ARBA00022989"/>
    </source>
</evidence>
<evidence type="ECO:0000313" key="15">
    <source>
        <dbReference type="Proteomes" id="UP000296469"/>
    </source>
</evidence>
<evidence type="ECO:0000256" key="9">
    <source>
        <dbReference type="ARBA" id="ARBA00023136"/>
    </source>
</evidence>
<keyword evidence="5 13" id="KW-0812">Transmembrane</keyword>
<dbReference type="InterPro" id="IPR045861">
    <property type="entry name" value="CorA_cytoplasmic_dom"/>
</dbReference>
<reference evidence="14 15" key="1">
    <citation type="submission" date="2019-04" db="EMBL/GenBank/DDBJ databases">
        <title>Isolation and identification of Cellulomonas shaoxiangyii sp. Nov. isolated from feces of the Tibetan antelopes (Pantholops hodgsonii) in the Qinghai-Tibet plateau of China.</title>
        <authorList>
            <person name="Tian Z."/>
        </authorList>
    </citation>
    <scope>NUCLEOTIDE SEQUENCE [LARGE SCALE GENOMIC DNA]</scope>
    <source>
        <strain evidence="14 15">Z28</strain>
    </source>
</reference>
<dbReference type="Gene3D" id="1.20.58.340">
    <property type="entry name" value="Magnesium transport protein CorA, transmembrane region"/>
    <property type="match status" value="2"/>
</dbReference>
<keyword evidence="9 13" id="KW-0472">Membrane</keyword>
<dbReference type="GO" id="GO:0015087">
    <property type="term" value="F:cobalt ion transmembrane transporter activity"/>
    <property type="evidence" value="ECO:0007669"/>
    <property type="project" value="TreeGrafter"/>
</dbReference>
<evidence type="ECO:0000256" key="11">
    <source>
        <dbReference type="ARBA" id="ARBA00045497"/>
    </source>
</evidence>
<keyword evidence="7 13" id="KW-1133">Transmembrane helix</keyword>
<dbReference type="EMBL" id="CP039291">
    <property type="protein sequence ID" value="QCB93449.1"/>
    <property type="molecule type" value="Genomic_DNA"/>
</dbReference>
<evidence type="ECO:0000256" key="4">
    <source>
        <dbReference type="ARBA" id="ARBA00022475"/>
    </source>
</evidence>
<evidence type="ECO:0000256" key="8">
    <source>
        <dbReference type="ARBA" id="ARBA00023065"/>
    </source>
</evidence>
<dbReference type="InterPro" id="IPR002523">
    <property type="entry name" value="MgTranspt_CorA/ZnTranspt_ZntB"/>
</dbReference>
<dbReference type="OrthoDB" id="9803416at2"/>
<dbReference type="PANTHER" id="PTHR46494">
    <property type="entry name" value="CORA FAMILY METAL ION TRANSPORTER (EUROFUNG)"/>
    <property type="match status" value="1"/>
</dbReference>
<dbReference type="GO" id="GO:0005886">
    <property type="term" value="C:plasma membrane"/>
    <property type="evidence" value="ECO:0007669"/>
    <property type="project" value="UniProtKB-SubCell"/>
</dbReference>
<gene>
    <name evidence="14" type="ORF">E5225_07640</name>
</gene>
<comment type="subcellular location">
    <subcellularLocation>
        <location evidence="1">Cell membrane</location>
        <topology evidence="1">Multi-pass membrane protein</topology>
    </subcellularLocation>
</comment>
<evidence type="ECO:0000256" key="10">
    <source>
        <dbReference type="ARBA" id="ARBA00034269"/>
    </source>
</evidence>
<evidence type="ECO:0000256" key="13">
    <source>
        <dbReference type="SAM" id="Phobius"/>
    </source>
</evidence>
<evidence type="ECO:0000256" key="5">
    <source>
        <dbReference type="ARBA" id="ARBA00022692"/>
    </source>
</evidence>
<keyword evidence="3" id="KW-0813">Transport</keyword>
<keyword evidence="6" id="KW-0460">Magnesium</keyword>
<protein>
    <submittedName>
        <fullName evidence="14">Magnesium and cobalt transport protein CorA</fullName>
    </submittedName>
</protein>
<proteinExistence type="inferred from homology"/>
<dbReference type="Pfam" id="PF01544">
    <property type="entry name" value="CorA"/>
    <property type="match status" value="1"/>
</dbReference>
<dbReference type="SUPFAM" id="SSF144083">
    <property type="entry name" value="Magnesium transport protein CorA, transmembrane region"/>
    <property type="match status" value="1"/>
</dbReference>
<evidence type="ECO:0000256" key="12">
    <source>
        <dbReference type="SAM" id="MobiDB-lite"/>
    </source>
</evidence>
<dbReference type="GO" id="GO:0015095">
    <property type="term" value="F:magnesium ion transmembrane transporter activity"/>
    <property type="evidence" value="ECO:0007669"/>
    <property type="project" value="TreeGrafter"/>
</dbReference>
<feature type="region of interest" description="Disordered" evidence="12">
    <location>
        <begin position="1"/>
        <end position="20"/>
    </location>
</feature>
<keyword evidence="4" id="KW-1003">Cell membrane</keyword>
<feature type="region of interest" description="Disordered" evidence="12">
    <location>
        <begin position="360"/>
        <end position="388"/>
    </location>
</feature>
<dbReference type="GO" id="GO:0000287">
    <property type="term" value="F:magnesium ion binding"/>
    <property type="evidence" value="ECO:0007669"/>
    <property type="project" value="TreeGrafter"/>
</dbReference>
<evidence type="ECO:0000256" key="2">
    <source>
        <dbReference type="ARBA" id="ARBA00009765"/>
    </source>
</evidence>
<dbReference type="InterPro" id="IPR045863">
    <property type="entry name" value="CorA_TM1_TM2"/>
</dbReference>
<dbReference type="Proteomes" id="UP000296469">
    <property type="component" value="Chromosome"/>
</dbReference>
<feature type="transmembrane region" description="Helical" evidence="13">
    <location>
        <begin position="326"/>
        <end position="346"/>
    </location>
</feature>
<evidence type="ECO:0000256" key="1">
    <source>
        <dbReference type="ARBA" id="ARBA00004651"/>
    </source>
</evidence>
<feature type="transmembrane region" description="Helical" evidence="13">
    <location>
        <begin position="295"/>
        <end position="314"/>
    </location>
</feature>
<evidence type="ECO:0000256" key="3">
    <source>
        <dbReference type="ARBA" id="ARBA00022448"/>
    </source>
</evidence>
<dbReference type="KEGG" id="celz:E5225_07640"/>
<keyword evidence="15" id="KW-1185">Reference proteome</keyword>
<dbReference type="PANTHER" id="PTHR46494:SF1">
    <property type="entry name" value="CORA FAMILY METAL ION TRANSPORTER (EUROFUNG)"/>
    <property type="match status" value="1"/>
</dbReference>
<accession>A0A4P7SGY9</accession>
<name>A0A4P7SGY9_9CELL</name>
<keyword evidence="8" id="KW-0406">Ion transport</keyword>
<dbReference type="GO" id="GO:0050897">
    <property type="term" value="F:cobalt ion binding"/>
    <property type="evidence" value="ECO:0007669"/>
    <property type="project" value="TreeGrafter"/>
</dbReference>
<comment type="similarity">
    <text evidence="2">Belongs to the CorA metal ion transporter (MIT) (TC 1.A.35) family.</text>
</comment>
<dbReference type="SUPFAM" id="SSF143865">
    <property type="entry name" value="CorA soluble domain-like"/>
    <property type="match status" value="1"/>
</dbReference>
<evidence type="ECO:0000256" key="6">
    <source>
        <dbReference type="ARBA" id="ARBA00022842"/>
    </source>
</evidence>